<evidence type="ECO:0000313" key="1">
    <source>
        <dbReference type="EMBL" id="MBJ7595232.1"/>
    </source>
</evidence>
<accession>A0A934K0X8</accession>
<accession>A0A2W6AJ86</accession>
<dbReference type="InterPro" id="IPR010994">
    <property type="entry name" value="RuvA_2-like"/>
</dbReference>
<dbReference type="RefSeq" id="WP_337312152.1">
    <property type="nucleotide sequence ID" value="NZ_JAEKNS010000107.1"/>
</dbReference>
<dbReference type="Gene3D" id="1.10.150.20">
    <property type="entry name" value="5' to 3' exonuclease, C-terminal subdomain"/>
    <property type="match status" value="1"/>
</dbReference>
<organism evidence="2 3">
    <name type="scientific">Candidatus Aeolococcus gillhamiae</name>
    <dbReference type="NCBI Taxonomy" id="3127015"/>
    <lineage>
        <taxon>Bacteria</taxon>
        <taxon>Bacillati</taxon>
        <taxon>Candidatus Dormiibacterota</taxon>
        <taxon>Candidatus Dormibacteria</taxon>
        <taxon>Candidatus Aeolococcales</taxon>
        <taxon>Candidatus Aeolococcaceae</taxon>
        <taxon>Candidatus Aeolococcus</taxon>
    </lineage>
</organism>
<reference evidence="2 3" key="1">
    <citation type="journal article" date="2017" name="Nature">
        <title>Atmospheric trace gases support primary production in Antarctic desert surface soil.</title>
        <authorList>
            <person name="Ji M."/>
            <person name="Greening C."/>
            <person name="Vanwonterghem I."/>
            <person name="Carere C.R."/>
            <person name="Bay S.K."/>
            <person name="Steen J.A."/>
            <person name="Montgomery K."/>
            <person name="Lines T."/>
            <person name="Beardall J."/>
            <person name="van Dorst J."/>
            <person name="Snape I."/>
            <person name="Stott M.B."/>
            <person name="Hugenholtz P."/>
            <person name="Ferrari B.C."/>
        </authorList>
    </citation>
    <scope>NUCLEOTIDE SEQUENCE [LARGE SCALE GENOMIC DNA]</scope>
    <source>
        <strain evidence="2">RRmetagenome_bin12</strain>
    </source>
</reference>
<comment type="caution">
    <text evidence="2">The sequence shown here is derived from an EMBL/GenBank/DDBJ whole genome shotgun (WGS) entry which is preliminary data.</text>
</comment>
<dbReference type="EMBL" id="JAEKNS010000107">
    <property type="protein sequence ID" value="MBJ7595232.1"/>
    <property type="molecule type" value="Genomic_DNA"/>
</dbReference>
<evidence type="ECO:0000313" key="2">
    <source>
        <dbReference type="EMBL" id="PZR77791.1"/>
    </source>
</evidence>
<gene>
    <name evidence="2" type="ORF">DLM65_14910</name>
    <name evidence="1" type="ORF">JF886_10300</name>
</gene>
<dbReference type="Proteomes" id="UP000606991">
    <property type="component" value="Unassembled WGS sequence"/>
</dbReference>
<reference evidence="1 4" key="3">
    <citation type="submission" date="2020-10" db="EMBL/GenBank/DDBJ databases">
        <title>Ca. Dormibacterota MAGs.</title>
        <authorList>
            <person name="Montgomery K."/>
        </authorList>
    </citation>
    <scope>NUCLEOTIDE SEQUENCE [LARGE SCALE GENOMIC DNA]</scope>
    <source>
        <strain evidence="1">SC8812_S17_18</strain>
    </source>
</reference>
<dbReference type="Proteomes" id="UP000248724">
    <property type="component" value="Unassembled WGS sequence"/>
</dbReference>
<protein>
    <submittedName>
        <fullName evidence="2">Uncharacterized protein</fullName>
    </submittedName>
</protein>
<dbReference type="EMBL" id="QHBU01000282">
    <property type="protein sequence ID" value="PZR77791.1"/>
    <property type="molecule type" value="Genomic_DNA"/>
</dbReference>
<name>A0A2W6AJ86_9BACT</name>
<proteinExistence type="predicted"/>
<sequence>MSATPTELLLPLGETSAPGELTTRRWHHLMTVAGIDAASAQRLARAFPSLAAVYAADEERLVKVVGPVVASRIRWFLDAPLDTGLSLVAVARAKAA</sequence>
<evidence type="ECO:0000313" key="4">
    <source>
        <dbReference type="Proteomes" id="UP000606991"/>
    </source>
</evidence>
<evidence type="ECO:0000313" key="3">
    <source>
        <dbReference type="Proteomes" id="UP000248724"/>
    </source>
</evidence>
<dbReference type="AlphaFoldDB" id="A0A2W6AJ86"/>
<dbReference type="SUPFAM" id="SSF47781">
    <property type="entry name" value="RuvA domain 2-like"/>
    <property type="match status" value="1"/>
</dbReference>
<reference evidence="2" key="2">
    <citation type="submission" date="2018-05" db="EMBL/GenBank/DDBJ databases">
        <authorList>
            <person name="Ferrari B."/>
        </authorList>
    </citation>
    <scope>NUCLEOTIDE SEQUENCE</scope>
    <source>
        <strain evidence="2">RRmetagenome_bin12</strain>
    </source>
</reference>
<dbReference type="Pfam" id="PF14520">
    <property type="entry name" value="HHH_5"/>
    <property type="match status" value="1"/>
</dbReference>